<feature type="domain" description="Thioesterase" evidence="2">
    <location>
        <begin position="10"/>
        <end position="210"/>
    </location>
</feature>
<evidence type="ECO:0000256" key="1">
    <source>
        <dbReference type="ARBA" id="ARBA00007169"/>
    </source>
</evidence>
<keyword evidence="4" id="KW-1185">Reference proteome</keyword>
<dbReference type="OrthoDB" id="63519at2"/>
<evidence type="ECO:0000313" key="4">
    <source>
        <dbReference type="Proteomes" id="UP000019277"/>
    </source>
</evidence>
<name>W7IM20_9PSEU</name>
<evidence type="ECO:0000313" key="3">
    <source>
        <dbReference type="EMBL" id="EWC61955.1"/>
    </source>
</evidence>
<dbReference type="Gene3D" id="3.40.50.1820">
    <property type="entry name" value="alpha/beta hydrolase"/>
    <property type="match status" value="1"/>
</dbReference>
<dbReference type="InterPro" id="IPR029058">
    <property type="entry name" value="AB_hydrolase_fold"/>
</dbReference>
<protein>
    <submittedName>
        <fullName evidence="3">Thioesterase</fullName>
    </submittedName>
</protein>
<evidence type="ECO:0000259" key="2">
    <source>
        <dbReference type="Pfam" id="PF00975"/>
    </source>
</evidence>
<dbReference type="AlphaFoldDB" id="W7IM20"/>
<dbReference type="InterPro" id="IPR012223">
    <property type="entry name" value="TEII"/>
</dbReference>
<comment type="caution">
    <text evidence="3">The sequence shown here is derived from an EMBL/GenBank/DDBJ whole genome shotgun (WGS) entry which is preliminary data.</text>
</comment>
<dbReference type="EMBL" id="AYXG01000099">
    <property type="protein sequence ID" value="EWC61955.1"/>
    <property type="molecule type" value="Genomic_DNA"/>
</dbReference>
<accession>W7IM20</accession>
<sequence>MSRTLPRYALFPGAGSFGGEFAPLTDTLGRRETRLIKYPGRFGSSFGEHPDTLDEVIESATDQAAALPAPVLVAHSYGAYVAHAVACNLTERGTPPATLIVTGASAPELLSVPPVASPAEVATYLDDTDPTALATAPSPDWREVVIETTANDLRLLRGLTPPATALTCPVSAIRGSRDGLTTDESIALWSNATNGSFTTHTVPGGHSAPLRSTEFPPWVTARCA</sequence>
<dbReference type="InterPro" id="IPR001031">
    <property type="entry name" value="Thioesterase"/>
</dbReference>
<proteinExistence type="inferred from homology"/>
<comment type="similarity">
    <text evidence="1">Belongs to the thioesterase family.</text>
</comment>
<dbReference type="GO" id="GO:0008610">
    <property type="term" value="P:lipid biosynthetic process"/>
    <property type="evidence" value="ECO:0007669"/>
    <property type="project" value="TreeGrafter"/>
</dbReference>
<dbReference type="RefSeq" id="WP_035282452.1">
    <property type="nucleotide sequence ID" value="NZ_AYXG01000099.1"/>
</dbReference>
<organism evidence="3 4">
    <name type="scientific">Actinokineospora spheciospongiae</name>
    <dbReference type="NCBI Taxonomy" id="909613"/>
    <lineage>
        <taxon>Bacteria</taxon>
        <taxon>Bacillati</taxon>
        <taxon>Actinomycetota</taxon>
        <taxon>Actinomycetes</taxon>
        <taxon>Pseudonocardiales</taxon>
        <taxon>Pseudonocardiaceae</taxon>
        <taxon>Actinokineospora</taxon>
    </lineage>
</organism>
<dbReference type="Pfam" id="PF00975">
    <property type="entry name" value="Thioesterase"/>
    <property type="match status" value="1"/>
</dbReference>
<dbReference type="eggNOG" id="COG3208">
    <property type="taxonomic scope" value="Bacteria"/>
</dbReference>
<dbReference type="Proteomes" id="UP000019277">
    <property type="component" value="Unassembled WGS sequence"/>
</dbReference>
<gene>
    <name evidence="3" type="ORF">UO65_2779</name>
</gene>
<dbReference type="PANTHER" id="PTHR11487:SF0">
    <property type="entry name" value="S-ACYL FATTY ACID SYNTHASE THIOESTERASE, MEDIUM CHAIN"/>
    <property type="match status" value="1"/>
</dbReference>
<dbReference type="STRING" id="909613.UO65_2779"/>
<dbReference type="SUPFAM" id="SSF53474">
    <property type="entry name" value="alpha/beta-Hydrolases"/>
    <property type="match status" value="1"/>
</dbReference>
<reference evidence="3 4" key="1">
    <citation type="journal article" date="2014" name="Genome Announc.">
        <title>Draft Genome Sequence of the Antitrypanosomally Active Sponge-Associated Bacterium Actinokineospora sp. Strain EG49.</title>
        <authorList>
            <person name="Harjes J."/>
            <person name="Ryu T."/>
            <person name="Abdelmohsen U.R."/>
            <person name="Moitinho-Silva L."/>
            <person name="Horn H."/>
            <person name="Ravasi T."/>
            <person name="Hentschel U."/>
        </authorList>
    </citation>
    <scope>NUCLEOTIDE SEQUENCE [LARGE SCALE GENOMIC DNA]</scope>
    <source>
        <strain evidence="3 4">EG49</strain>
    </source>
</reference>
<dbReference type="PANTHER" id="PTHR11487">
    <property type="entry name" value="THIOESTERASE"/>
    <property type="match status" value="1"/>
</dbReference>